<proteinExistence type="inferred from homology"/>
<evidence type="ECO:0000256" key="10">
    <source>
        <dbReference type="HAMAP-Rule" id="MF_01465"/>
    </source>
</evidence>
<dbReference type="PANTHER" id="PTHR10906">
    <property type="entry name" value="SECY/SEC61-ALPHA FAMILY MEMBER"/>
    <property type="match status" value="1"/>
</dbReference>
<evidence type="ECO:0000313" key="12">
    <source>
        <dbReference type="EMBL" id="MCC2230442.1"/>
    </source>
</evidence>
<gene>
    <name evidence="10 12" type="primary">secY</name>
    <name evidence="12" type="ORF">LKD81_05430</name>
</gene>
<dbReference type="NCBIfam" id="TIGR00967">
    <property type="entry name" value="3a0501s007"/>
    <property type="match status" value="1"/>
</dbReference>
<evidence type="ECO:0000256" key="7">
    <source>
        <dbReference type="ARBA" id="ARBA00023010"/>
    </source>
</evidence>
<keyword evidence="7 10" id="KW-0811">Translocation</keyword>
<dbReference type="Pfam" id="PF00344">
    <property type="entry name" value="SecY"/>
    <property type="match status" value="1"/>
</dbReference>
<evidence type="ECO:0000256" key="11">
    <source>
        <dbReference type="RuleBase" id="RU004349"/>
    </source>
</evidence>
<evidence type="ECO:0000313" key="13">
    <source>
        <dbReference type="Proteomes" id="UP001198182"/>
    </source>
</evidence>
<comment type="subunit">
    <text evidence="10">Component of the Sec protein translocase complex. Heterotrimer consisting of SecY, SecE and SecG subunits. The heterotrimers can form oligomers, although 1 heterotrimer is thought to be able to translocate proteins. Interacts with the ribosome. Interacts with SecDF, and other proteins may be involved. Interacts with SecA.</text>
</comment>
<dbReference type="InterPro" id="IPR026593">
    <property type="entry name" value="SecY"/>
</dbReference>
<protein>
    <recommendedName>
        <fullName evidence="9 10">Protein translocase subunit SecY</fullName>
    </recommendedName>
</protein>
<comment type="subcellular location">
    <subcellularLocation>
        <location evidence="10">Cell membrane</location>
        <topology evidence="10">Multi-pass membrane protein</topology>
    </subcellularLocation>
    <subcellularLocation>
        <location evidence="1">Membrane</location>
        <topology evidence="1">Multi-pass membrane protein</topology>
    </subcellularLocation>
</comment>
<evidence type="ECO:0000256" key="3">
    <source>
        <dbReference type="ARBA" id="ARBA00022448"/>
    </source>
</evidence>
<keyword evidence="8 10" id="KW-0472">Membrane</keyword>
<dbReference type="Proteomes" id="UP001198182">
    <property type="component" value="Unassembled WGS sequence"/>
</dbReference>
<keyword evidence="3 10" id="KW-0813">Transport</keyword>
<keyword evidence="4 10" id="KW-0812">Transmembrane</keyword>
<dbReference type="SUPFAM" id="SSF103491">
    <property type="entry name" value="Preprotein translocase SecY subunit"/>
    <property type="match status" value="1"/>
</dbReference>
<dbReference type="HAMAP" id="MF_01465">
    <property type="entry name" value="SecY"/>
    <property type="match status" value="1"/>
</dbReference>
<dbReference type="GO" id="GO:0005886">
    <property type="term" value="C:plasma membrane"/>
    <property type="evidence" value="ECO:0007669"/>
    <property type="project" value="UniProtKB-SubCell"/>
</dbReference>
<dbReference type="Gene3D" id="1.10.3370.10">
    <property type="entry name" value="SecY subunit domain"/>
    <property type="match status" value="1"/>
</dbReference>
<evidence type="ECO:0000256" key="4">
    <source>
        <dbReference type="ARBA" id="ARBA00022692"/>
    </source>
</evidence>
<feature type="transmembrane region" description="Helical" evidence="10">
    <location>
        <begin position="142"/>
        <end position="161"/>
    </location>
</feature>
<keyword evidence="5 10" id="KW-0653">Protein transport</keyword>
<dbReference type="InterPro" id="IPR030659">
    <property type="entry name" value="SecY_CS"/>
</dbReference>
<dbReference type="PIRSF" id="PIRSF004557">
    <property type="entry name" value="SecY"/>
    <property type="match status" value="1"/>
</dbReference>
<dbReference type="GO" id="GO:0006605">
    <property type="term" value="P:protein targeting"/>
    <property type="evidence" value="ECO:0007669"/>
    <property type="project" value="UniProtKB-UniRule"/>
</dbReference>
<evidence type="ECO:0000256" key="1">
    <source>
        <dbReference type="ARBA" id="ARBA00004141"/>
    </source>
</evidence>
<feature type="transmembrane region" description="Helical" evidence="10">
    <location>
        <begin position="373"/>
        <end position="395"/>
    </location>
</feature>
<feature type="transmembrane region" description="Helical" evidence="10">
    <location>
        <begin position="317"/>
        <end position="336"/>
    </location>
</feature>
<evidence type="ECO:0000256" key="5">
    <source>
        <dbReference type="ARBA" id="ARBA00022927"/>
    </source>
</evidence>
<keyword evidence="10" id="KW-1003">Cell membrane</keyword>
<evidence type="ECO:0000256" key="6">
    <source>
        <dbReference type="ARBA" id="ARBA00022989"/>
    </source>
</evidence>
<keyword evidence="13" id="KW-1185">Reference proteome</keyword>
<comment type="caution">
    <text evidence="12">The sequence shown here is derived from an EMBL/GenBank/DDBJ whole genome shotgun (WGS) entry which is preliminary data.</text>
</comment>
<reference evidence="12" key="1">
    <citation type="submission" date="2021-10" db="EMBL/GenBank/DDBJ databases">
        <title>Anaerobic single-cell dispensing facilitates the cultivation of human gut bacteria.</title>
        <authorList>
            <person name="Afrizal A."/>
        </authorList>
    </citation>
    <scope>NUCLEOTIDE SEQUENCE</scope>
    <source>
        <strain evidence="12">CLA-AA-H215</strain>
    </source>
</reference>
<feature type="transmembrane region" description="Helical" evidence="10">
    <location>
        <begin position="265"/>
        <end position="287"/>
    </location>
</feature>
<dbReference type="AlphaFoldDB" id="A0AAE3E9E9"/>
<dbReference type="PROSITE" id="PS00755">
    <property type="entry name" value="SECY_1"/>
    <property type="match status" value="1"/>
</dbReference>
<sequence>MFKTLRNALEIPDVRKKLLFTCFMLVVVRIGCQIPTPGINTAFVKAWWEGQTSTAFNFFNTITGSSFTTMSIFALSISPYITSSIIVQLLTIAIPKLEELQKEGEEGRKKIQQVTRVLTVALALIQSVSMAIGFGSNYLNKYTWYNVLLVAIIMTAGSAVLMWIGERITARGVGNGISMILLFNIISGLPDDLMTMYKTFVKGKNIAFGIVITVVILALLFALVVYVVYLQDGERRISVQYAKKMQGRKMVGGQSSHIPMKVNTAGVIPVIFASSLLSVPAIIASFAGMNITNPTSVGGHIIKGLSQSSWCNPKEPIYTLGLILYLVLLVFFAYFYTSITFNPLEIADNMKKQGGFIPGIRPGKPTSDYLDKVLNYVVFIGAIGLMIVALIPIVLTGLAGVGNSLCFFGTSLIIIVGVVLETLKQIESMMLVRNYKGFLND</sequence>
<organism evidence="12 13">
    <name type="scientific">Hominifimenecus microfluidus</name>
    <dbReference type="NCBI Taxonomy" id="2885348"/>
    <lineage>
        <taxon>Bacteria</taxon>
        <taxon>Bacillati</taxon>
        <taxon>Bacillota</taxon>
        <taxon>Clostridia</taxon>
        <taxon>Lachnospirales</taxon>
        <taxon>Lachnospiraceae</taxon>
        <taxon>Hominifimenecus</taxon>
    </lineage>
</organism>
<dbReference type="PRINTS" id="PR00303">
    <property type="entry name" value="SECYTRNLCASE"/>
</dbReference>
<evidence type="ECO:0000256" key="8">
    <source>
        <dbReference type="ARBA" id="ARBA00023136"/>
    </source>
</evidence>
<feature type="transmembrane region" description="Helical" evidence="10">
    <location>
        <begin position="114"/>
        <end position="136"/>
    </location>
</feature>
<comment type="similarity">
    <text evidence="2 10 11">Belongs to the SecY/SEC61-alpha family.</text>
</comment>
<accession>A0AAE3E9E9</accession>
<dbReference type="RefSeq" id="WP_308453114.1">
    <property type="nucleotide sequence ID" value="NZ_JAJEQR010000011.1"/>
</dbReference>
<name>A0AAE3E9E9_9FIRM</name>
<dbReference type="EMBL" id="JAJEQR010000011">
    <property type="protein sequence ID" value="MCC2230442.1"/>
    <property type="molecule type" value="Genomic_DNA"/>
</dbReference>
<comment type="function">
    <text evidence="10">The central subunit of the protein translocation channel SecYEG. Consists of two halves formed by TMs 1-5 and 6-10. These two domains form a lateral gate at the front which open onto the bilayer between TMs 2 and 7, and are clamped together by SecE at the back. The channel is closed by both a pore ring composed of hydrophobic SecY resides and a short helix (helix 2A) on the extracellular side of the membrane which forms a plug. The plug probably moves laterally to allow the channel to open. The ring and the pore may move independently.</text>
</comment>
<dbReference type="FunFam" id="1.10.3370.10:FF:000001">
    <property type="entry name" value="Preprotein translocase subunit SecY"/>
    <property type="match status" value="1"/>
</dbReference>
<evidence type="ECO:0000256" key="9">
    <source>
        <dbReference type="ARBA" id="ARBA00039733"/>
    </source>
</evidence>
<feature type="transmembrane region" description="Helical" evidence="10">
    <location>
        <begin position="401"/>
        <end position="423"/>
    </location>
</feature>
<dbReference type="InterPro" id="IPR002208">
    <property type="entry name" value="SecY/SEC61-alpha"/>
</dbReference>
<dbReference type="GO" id="GO:0065002">
    <property type="term" value="P:intracellular protein transmembrane transport"/>
    <property type="evidence" value="ECO:0007669"/>
    <property type="project" value="UniProtKB-UniRule"/>
</dbReference>
<keyword evidence="6 10" id="KW-1133">Transmembrane helix</keyword>
<comment type="caution">
    <text evidence="10">Lacks conserved residue(s) required for the propagation of feature annotation.</text>
</comment>
<dbReference type="GO" id="GO:0043952">
    <property type="term" value="P:protein transport by the Sec complex"/>
    <property type="evidence" value="ECO:0007669"/>
    <property type="project" value="UniProtKB-UniRule"/>
</dbReference>
<evidence type="ECO:0000256" key="2">
    <source>
        <dbReference type="ARBA" id="ARBA00005751"/>
    </source>
</evidence>
<feature type="transmembrane region" description="Helical" evidence="10">
    <location>
        <begin position="206"/>
        <end position="229"/>
    </location>
</feature>
<dbReference type="InterPro" id="IPR023201">
    <property type="entry name" value="SecY_dom_sf"/>
</dbReference>
<feature type="transmembrane region" description="Helical" evidence="10">
    <location>
        <begin position="168"/>
        <end position="186"/>
    </location>
</feature>